<dbReference type="InterPro" id="IPR036440">
    <property type="entry name" value="Peptidase_C15-like_sf"/>
</dbReference>
<dbReference type="GO" id="GO:0005829">
    <property type="term" value="C:cytosol"/>
    <property type="evidence" value="ECO:0007669"/>
    <property type="project" value="InterPro"/>
</dbReference>
<organism evidence="12 13">
    <name type="scientific">Rhodanobacter lindaniclasticus</name>
    <dbReference type="NCBI Taxonomy" id="75310"/>
    <lineage>
        <taxon>Bacteria</taxon>
        <taxon>Pseudomonadati</taxon>
        <taxon>Pseudomonadota</taxon>
        <taxon>Gammaproteobacteria</taxon>
        <taxon>Lysobacterales</taxon>
        <taxon>Rhodanobacteraceae</taxon>
        <taxon>Rhodanobacter</taxon>
    </lineage>
</organism>
<dbReference type="InterPro" id="IPR033694">
    <property type="entry name" value="PGPEP1_Cys_AS"/>
</dbReference>
<protein>
    <recommendedName>
        <fullName evidence="9">Pyrrolidone-carboxylate peptidase</fullName>
        <ecNumber evidence="9">3.4.19.3</ecNumber>
    </recommendedName>
    <alternativeName>
        <fullName evidence="9">5-oxoprolyl-peptidase</fullName>
    </alternativeName>
    <alternativeName>
        <fullName evidence="9">Pyroglutamyl-peptidase I</fullName>
        <shortName evidence="9">PGP-I</shortName>
        <shortName evidence="9">Pyrase</shortName>
    </alternativeName>
</protein>
<dbReference type="HAMAP" id="MF_00417">
    <property type="entry name" value="Pyrrolid_peptidase"/>
    <property type="match status" value="1"/>
</dbReference>
<name>A0A4S3KFR7_9GAMM</name>
<dbReference type="GO" id="GO:0016920">
    <property type="term" value="F:pyroglutamyl-peptidase activity"/>
    <property type="evidence" value="ECO:0007669"/>
    <property type="project" value="UniProtKB-UniRule"/>
</dbReference>
<dbReference type="InterPro" id="IPR033693">
    <property type="entry name" value="PGPEP1_Glu_AS"/>
</dbReference>
<dbReference type="SUPFAM" id="SSF53182">
    <property type="entry name" value="Pyrrolidone carboxyl peptidase (pyroglutamate aminopeptidase)"/>
    <property type="match status" value="1"/>
</dbReference>
<proteinExistence type="inferred from homology"/>
<feature type="active site" evidence="9">
    <location>
        <position position="170"/>
    </location>
</feature>
<evidence type="ECO:0000256" key="3">
    <source>
        <dbReference type="ARBA" id="ARBA00004496"/>
    </source>
</evidence>
<sequence length="218" mass="23170">MSKTLPRILLTGFDPFGGETINPSWEAARALHGRRIGGHRVVARQIPTEFAASLRLLKAALRETAPAIVLGVGQAGGRTQLSLERVAINLQDARIPDNAGAQPIDEPVIAGAPAAYFSTLPLKAMLAALHEAGVPAAISHTAGTYVCNHLAYAMLHWAARKRGVRAGFIHIPWLPLQAASRHGAPSMALEEMVRGLEIALRVAAVTPRDIRRGAGTLD</sequence>
<evidence type="ECO:0000256" key="8">
    <source>
        <dbReference type="ARBA" id="ARBA00022807"/>
    </source>
</evidence>
<keyword evidence="8 9" id="KW-0788">Thiol protease</keyword>
<dbReference type="AlphaFoldDB" id="A0A4S3KFR7"/>
<comment type="similarity">
    <text evidence="4 9">Belongs to the peptidase C15 family.</text>
</comment>
<feature type="active site" evidence="9 10">
    <location>
        <position position="84"/>
    </location>
</feature>
<dbReference type="FunFam" id="3.40.630.20:FF:000001">
    <property type="entry name" value="Pyrrolidone-carboxylate peptidase"/>
    <property type="match status" value="1"/>
</dbReference>
<dbReference type="PANTHER" id="PTHR23402:SF1">
    <property type="entry name" value="PYROGLUTAMYL-PEPTIDASE I"/>
    <property type="match status" value="1"/>
</dbReference>
<dbReference type="OrthoDB" id="9779738at2"/>
<dbReference type="CDD" id="cd00501">
    <property type="entry name" value="Peptidase_C15"/>
    <property type="match status" value="1"/>
</dbReference>
<dbReference type="InterPro" id="IPR016125">
    <property type="entry name" value="Peptidase_C15-like"/>
</dbReference>
<keyword evidence="6 9" id="KW-0645">Protease</keyword>
<gene>
    <name evidence="9" type="primary">pcp</name>
    <name evidence="12" type="ORF">B1991_09255</name>
</gene>
<evidence type="ECO:0000256" key="5">
    <source>
        <dbReference type="ARBA" id="ARBA00022490"/>
    </source>
</evidence>
<dbReference type="Gene3D" id="3.40.630.20">
    <property type="entry name" value="Peptidase C15, pyroglutamyl peptidase I-like"/>
    <property type="match status" value="1"/>
</dbReference>
<comment type="subunit">
    <text evidence="9">Homotetramer.</text>
</comment>
<keyword evidence="13" id="KW-1185">Reference proteome</keyword>
<keyword evidence="5 9" id="KW-0963">Cytoplasm</keyword>
<evidence type="ECO:0000256" key="1">
    <source>
        <dbReference type="ARBA" id="ARBA00001770"/>
    </source>
</evidence>
<dbReference type="InterPro" id="IPR000816">
    <property type="entry name" value="Peptidase_C15"/>
</dbReference>
<evidence type="ECO:0000313" key="13">
    <source>
        <dbReference type="Proteomes" id="UP000306317"/>
    </source>
</evidence>
<dbReference type="Pfam" id="PF01470">
    <property type="entry name" value="Peptidase_C15"/>
    <property type="match status" value="1"/>
</dbReference>
<evidence type="ECO:0000256" key="2">
    <source>
        <dbReference type="ARBA" id="ARBA00002280"/>
    </source>
</evidence>
<dbReference type="NCBIfam" id="NF009676">
    <property type="entry name" value="PRK13197.1"/>
    <property type="match status" value="1"/>
</dbReference>
<dbReference type="InterPro" id="IPR029762">
    <property type="entry name" value="PGP-I_bact-type"/>
</dbReference>
<evidence type="ECO:0000256" key="6">
    <source>
        <dbReference type="ARBA" id="ARBA00022670"/>
    </source>
</evidence>
<dbReference type="Proteomes" id="UP000306317">
    <property type="component" value="Unassembled WGS sequence"/>
</dbReference>
<comment type="caution">
    <text evidence="12">The sequence shown here is derived from an EMBL/GenBank/DDBJ whole genome shotgun (WGS) entry which is preliminary data.</text>
</comment>
<comment type="catalytic activity">
    <reaction evidence="1 9 10">
        <text>Release of an N-terminal pyroglutamyl group from a polypeptide, the second amino acid generally not being Pro.</text>
        <dbReference type="EC" id="3.4.19.3"/>
    </reaction>
</comment>
<dbReference type="PIRSF" id="PIRSF015592">
    <property type="entry name" value="Prld-crbxl_pptds"/>
    <property type="match status" value="1"/>
</dbReference>
<evidence type="ECO:0000256" key="7">
    <source>
        <dbReference type="ARBA" id="ARBA00022801"/>
    </source>
</evidence>
<dbReference type="EMBL" id="MWIO01000026">
    <property type="protein sequence ID" value="THD07455.1"/>
    <property type="molecule type" value="Genomic_DNA"/>
</dbReference>
<comment type="function">
    <text evidence="2 9">Removes 5-oxoproline from various penultimate amino acid residues except L-proline.</text>
</comment>
<dbReference type="PRINTS" id="PR00706">
    <property type="entry name" value="PYROGLUPTASE"/>
</dbReference>
<dbReference type="NCBIfam" id="TIGR00504">
    <property type="entry name" value="pyro_pdase"/>
    <property type="match status" value="1"/>
</dbReference>
<dbReference type="PANTHER" id="PTHR23402">
    <property type="entry name" value="PROTEASE FAMILY C15 PYROGLUTAMYL-PEPTIDASE I-RELATED"/>
    <property type="match status" value="1"/>
</dbReference>
<evidence type="ECO:0000256" key="11">
    <source>
        <dbReference type="PROSITE-ProRule" id="PRU10077"/>
    </source>
</evidence>
<comment type="subcellular location">
    <subcellularLocation>
        <location evidence="3 9">Cytoplasm</location>
    </subcellularLocation>
</comment>
<dbReference type="GO" id="GO:0006508">
    <property type="term" value="P:proteolysis"/>
    <property type="evidence" value="ECO:0007669"/>
    <property type="project" value="UniProtKB-KW"/>
</dbReference>
<dbReference type="PROSITE" id="PS01334">
    <property type="entry name" value="PYRASE_CYS"/>
    <property type="match status" value="1"/>
</dbReference>
<reference evidence="12 13" key="1">
    <citation type="submission" date="2017-02" db="EMBL/GenBank/DDBJ databases">
        <title>Whole genome sequencing of Rhodanobacter lindaniclasticus DSM 17932.</title>
        <authorList>
            <person name="Kumar S."/>
            <person name="Patil P."/>
            <person name="Patil P.B."/>
        </authorList>
    </citation>
    <scope>NUCLEOTIDE SEQUENCE [LARGE SCALE GENOMIC DNA]</scope>
    <source>
        <strain evidence="12 13">DSM 17932</strain>
    </source>
</reference>
<dbReference type="PROSITE" id="PS01333">
    <property type="entry name" value="PYRASE_GLU"/>
    <property type="match status" value="1"/>
</dbReference>
<feature type="active site" evidence="9 11">
    <location>
        <position position="147"/>
    </location>
</feature>
<evidence type="ECO:0000313" key="12">
    <source>
        <dbReference type="EMBL" id="THD07455.1"/>
    </source>
</evidence>
<accession>A0A4S3KFR7</accession>
<evidence type="ECO:0000256" key="4">
    <source>
        <dbReference type="ARBA" id="ARBA00006641"/>
    </source>
</evidence>
<evidence type="ECO:0000256" key="9">
    <source>
        <dbReference type="HAMAP-Rule" id="MF_00417"/>
    </source>
</evidence>
<keyword evidence="7 9" id="KW-0378">Hydrolase</keyword>
<dbReference type="EC" id="3.4.19.3" evidence="9"/>
<dbReference type="RefSeq" id="WP_136258439.1">
    <property type="nucleotide sequence ID" value="NZ_MWIO01000026.1"/>
</dbReference>
<evidence type="ECO:0000256" key="10">
    <source>
        <dbReference type="PROSITE-ProRule" id="PRU10076"/>
    </source>
</evidence>